<feature type="coiled-coil region" evidence="1">
    <location>
        <begin position="150"/>
        <end position="177"/>
    </location>
</feature>
<accession>X0YHI8</accession>
<name>X0YHI8_9ZZZZ</name>
<dbReference type="AlphaFoldDB" id="X0YHI8"/>
<sequence>GPEGTVVRLLKTADESTLLHETGHLFLRDMHTLAIQTQNDKAIEDFSIITGWLGVKERGKFSRENEEKFAKGFESYLREGKAPNARLAQIFDRFKQWLLSIYETAKGLKVKPSKEVKSVFDRMLGGYDVAPMLNVRTKIGNRINEIKDTIAKIQAEEQVSQDQADEIEAAINAAKQRLPKAPESLLGWVKRRGGIWDEGSELADRDLPKGVIRKSTQPTISGQAFYNSFDSTVESAIQEGFLQDGADINDLM</sequence>
<dbReference type="PROSITE" id="PS50972">
    <property type="entry name" value="PTERIN_BINDING"/>
    <property type="match status" value="1"/>
</dbReference>
<evidence type="ECO:0000256" key="1">
    <source>
        <dbReference type="SAM" id="Coils"/>
    </source>
</evidence>
<comment type="caution">
    <text evidence="3">The sequence shown here is derived from an EMBL/GenBank/DDBJ whole genome shotgun (WGS) entry which is preliminary data.</text>
</comment>
<feature type="non-terminal residue" evidence="3">
    <location>
        <position position="252"/>
    </location>
</feature>
<gene>
    <name evidence="3" type="ORF">S01H1_63525</name>
</gene>
<protein>
    <recommendedName>
        <fullName evidence="2">Pterin-binding domain-containing protein</fullName>
    </recommendedName>
</protein>
<organism evidence="3">
    <name type="scientific">marine sediment metagenome</name>
    <dbReference type="NCBI Taxonomy" id="412755"/>
    <lineage>
        <taxon>unclassified sequences</taxon>
        <taxon>metagenomes</taxon>
        <taxon>ecological metagenomes</taxon>
    </lineage>
</organism>
<reference evidence="3" key="1">
    <citation type="journal article" date="2014" name="Front. Microbiol.">
        <title>High frequency of phylogenetically diverse reductive dehalogenase-homologous genes in deep subseafloor sedimentary metagenomes.</title>
        <authorList>
            <person name="Kawai M."/>
            <person name="Futagami T."/>
            <person name="Toyoda A."/>
            <person name="Takaki Y."/>
            <person name="Nishi S."/>
            <person name="Hori S."/>
            <person name="Arai W."/>
            <person name="Tsubouchi T."/>
            <person name="Morono Y."/>
            <person name="Uchiyama I."/>
            <person name="Ito T."/>
            <person name="Fujiyama A."/>
            <person name="Inagaki F."/>
            <person name="Takami H."/>
        </authorList>
    </citation>
    <scope>NUCLEOTIDE SEQUENCE</scope>
    <source>
        <strain evidence="3">Expedition CK06-06</strain>
    </source>
</reference>
<dbReference type="EMBL" id="BARS01041815">
    <property type="protein sequence ID" value="GAG36296.1"/>
    <property type="molecule type" value="Genomic_DNA"/>
</dbReference>
<evidence type="ECO:0000259" key="2">
    <source>
        <dbReference type="PROSITE" id="PS50972"/>
    </source>
</evidence>
<evidence type="ECO:0000313" key="3">
    <source>
        <dbReference type="EMBL" id="GAG36296.1"/>
    </source>
</evidence>
<keyword evidence="1" id="KW-0175">Coiled coil</keyword>
<proteinExistence type="predicted"/>
<dbReference type="GO" id="GO:0042558">
    <property type="term" value="P:pteridine-containing compound metabolic process"/>
    <property type="evidence" value="ECO:0007669"/>
    <property type="project" value="InterPro"/>
</dbReference>
<dbReference type="InterPro" id="IPR000489">
    <property type="entry name" value="Pterin-binding_dom"/>
</dbReference>
<feature type="non-terminal residue" evidence="3">
    <location>
        <position position="1"/>
    </location>
</feature>
<feature type="domain" description="Pterin-binding" evidence="2">
    <location>
        <begin position="206"/>
        <end position="252"/>
    </location>
</feature>